<name>A0A1X2YQW6_BIFAD</name>
<sequence length="193" mass="22194">MHFLGAVIGGSNTSEAEAIIDPYSEYEEVEEYVLYTRDEFLKDNQENDRRLIEREGENQHDRTSEAFEKAERRLALNDEEALEAYAEYCGYSLNEDGDVVSTFNNDSFYDWYEFGGRWEEMVGGLQGITCGELKERYGDGDSEVRELLDCNVSVVCDNDGYEGGVWFPVSRDALFERLGDDSSARVWFVDFHD</sequence>
<accession>A0A1X2YQW6</accession>
<dbReference type="EMBL" id="LNKD01000009">
    <property type="protein sequence ID" value="OSG84558.1"/>
    <property type="molecule type" value="Genomic_DNA"/>
</dbReference>
<gene>
    <name evidence="1" type="ORF">B0487_2222</name>
</gene>
<dbReference type="Proteomes" id="UP000193377">
    <property type="component" value="Unassembled WGS sequence"/>
</dbReference>
<organism evidence="1 2">
    <name type="scientific">Bifidobacterium adolescentis</name>
    <dbReference type="NCBI Taxonomy" id="1680"/>
    <lineage>
        <taxon>Bacteria</taxon>
        <taxon>Bacillati</taxon>
        <taxon>Actinomycetota</taxon>
        <taxon>Actinomycetes</taxon>
        <taxon>Bifidobacteriales</taxon>
        <taxon>Bifidobacteriaceae</taxon>
        <taxon>Bifidobacterium</taxon>
    </lineage>
</organism>
<evidence type="ECO:0000313" key="2">
    <source>
        <dbReference type="Proteomes" id="UP000193377"/>
    </source>
</evidence>
<proteinExistence type="predicted"/>
<comment type="caution">
    <text evidence="1">The sequence shown here is derived from an EMBL/GenBank/DDBJ whole genome shotgun (WGS) entry which is preliminary data.</text>
</comment>
<protein>
    <submittedName>
        <fullName evidence="1">Uncharacterized protein</fullName>
    </submittedName>
</protein>
<reference evidence="1 2" key="1">
    <citation type="journal article" date="2016" name="Sci. Rep.">
        <title>Evaluation of genetic diversity among strains of the human gut commensal Bifidobacterium adolescentis.</title>
        <authorList>
            <person name="Duranti S."/>
            <person name="Milani C."/>
            <person name="Lugli G.A."/>
            <person name="Mancabelli L."/>
            <person name="Turroni F."/>
            <person name="Ferrario C."/>
            <person name="Mangifesta M."/>
            <person name="Viappiani A."/>
            <person name="Sanchez B."/>
            <person name="Margolles A."/>
            <person name="van Sinderen D."/>
            <person name="Ventura M."/>
        </authorList>
    </citation>
    <scope>NUCLEOTIDE SEQUENCE [LARGE SCALE GENOMIC DNA]</scope>
    <source>
        <strain evidence="1 2">487B</strain>
    </source>
</reference>
<dbReference type="AlphaFoldDB" id="A0A1X2YQW6"/>
<dbReference type="RefSeq" id="WP_085393648.1">
    <property type="nucleotide sequence ID" value="NZ_LNKD01000009.1"/>
</dbReference>
<evidence type="ECO:0000313" key="1">
    <source>
        <dbReference type="EMBL" id="OSG84558.1"/>
    </source>
</evidence>